<keyword evidence="2" id="KW-1185">Reference proteome</keyword>
<dbReference type="AlphaFoldDB" id="A0A5C3KNK7"/>
<accession>A0A5C3KNK7</accession>
<dbReference type="Proteomes" id="UP000307440">
    <property type="component" value="Unassembled WGS sequence"/>
</dbReference>
<evidence type="ECO:0000313" key="1">
    <source>
        <dbReference type="EMBL" id="TFK22081.1"/>
    </source>
</evidence>
<name>A0A5C3KNK7_COPMA</name>
<dbReference type="EMBL" id="ML210250">
    <property type="protein sequence ID" value="TFK22081.1"/>
    <property type="molecule type" value="Genomic_DNA"/>
</dbReference>
<proteinExistence type="predicted"/>
<dbReference type="OrthoDB" id="3501663at2759"/>
<reference evidence="1 2" key="1">
    <citation type="journal article" date="2019" name="Nat. Ecol. Evol.">
        <title>Megaphylogeny resolves global patterns of mushroom evolution.</title>
        <authorList>
            <person name="Varga T."/>
            <person name="Krizsan K."/>
            <person name="Foldi C."/>
            <person name="Dima B."/>
            <person name="Sanchez-Garcia M."/>
            <person name="Sanchez-Ramirez S."/>
            <person name="Szollosi G.J."/>
            <person name="Szarkandi J.G."/>
            <person name="Papp V."/>
            <person name="Albert L."/>
            <person name="Andreopoulos W."/>
            <person name="Angelini C."/>
            <person name="Antonin V."/>
            <person name="Barry K.W."/>
            <person name="Bougher N.L."/>
            <person name="Buchanan P."/>
            <person name="Buyck B."/>
            <person name="Bense V."/>
            <person name="Catcheside P."/>
            <person name="Chovatia M."/>
            <person name="Cooper J."/>
            <person name="Damon W."/>
            <person name="Desjardin D."/>
            <person name="Finy P."/>
            <person name="Geml J."/>
            <person name="Haridas S."/>
            <person name="Hughes K."/>
            <person name="Justo A."/>
            <person name="Karasinski D."/>
            <person name="Kautmanova I."/>
            <person name="Kiss B."/>
            <person name="Kocsube S."/>
            <person name="Kotiranta H."/>
            <person name="LaButti K.M."/>
            <person name="Lechner B.E."/>
            <person name="Liimatainen K."/>
            <person name="Lipzen A."/>
            <person name="Lukacs Z."/>
            <person name="Mihaltcheva S."/>
            <person name="Morgado L.N."/>
            <person name="Niskanen T."/>
            <person name="Noordeloos M.E."/>
            <person name="Ohm R.A."/>
            <person name="Ortiz-Santana B."/>
            <person name="Ovrebo C."/>
            <person name="Racz N."/>
            <person name="Riley R."/>
            <person name="Savchenko A."/>
            <person name="Shiryaev A."/>
            <person name="Soop K."/>
            <person name="Spirin V."/>
            <person name="Szebenyi C."/>
            <person name="Tomsovsky M."/>
            <person name="Tulloss R.E."/>
            <person name="Uehling J."/>
            <person name="Grigoriev I.V."/>
            <person name="Vagvolgyi C."/>
            <person name="Papp T."/>
            <person name="Martin F.M."/>
            <person name="Miettinen O."/>
            <person name="Hibbett D.S."/>
            <person name="Nagy L.G."/>
        </authorList>
    </citation>
    <scope>NUCLEOTIDE SEQUENCE [LARGE SCALE GENOMIC DNA]</scope>
    <source>
        <strain evidence="1 2">CBS 121175</strain>
    </source>
</reference>
<gene>
    <name evidence="1" type="ORF">FA15DRAFT_51170</name>
</gene>
<protein>
    <submittedName>
        <fullName evidence="1">Uncharacterized protein</fullName>
    </submittedName>
</protein>
<organism evidence="1 2">
    <name type="scientific">Coprinopsis marcescibilis</name>
    <name type="common">Agaric fungus</name>
    <name type="synonym">Psathyrella marcescibilis</name>
    <dbReference type="NCBI Taxonomy" id="230819"/>
    <lineage>
        <taxon>Eukaryota</taxon>
        <taxon>Fungi</taxon>
        <taxon>Dikarya</taxon>
        <taxon>Basidiomycota</taxon>
        <taxon>Agaricomycotina</taxon>
        <taxon>Agaricomycetes</taxon>
        <taxon>Agaricomycetidae</taxon>
        <taxon>Agaricales</taxon>
        <taxon>Agaricineae</taxon>
        <taxon>Psathyrellaceae</taxon>
        <taxon>Coprinopsis</taxon>
    </lineage>
</organism>
<evidence type="ECO:0000313" key="2">
    <source>
        <dbReference type="Proteomes" id="UP000307440"/>
    </source>
</evidence>
<sequence length="100" mass="11225">MNPPNDPSTSGSIRLSAELSNLIVLRFLEDGWQSDLRAPSSSRLRSIIPCETLTRLATLFCVLSSSFLPLPCCIFPLAFLKSLEWCLWSWASVRLVLQQL</sequence>